<comment type="caution">
    <text evidence="2">The sequence shown here is derived from an EMBL/GenBank/DDBJ whole genome shotgun (WGS) entry which is preliminary data.</text>
</comment>
<feature type="compositionally biased region" description="Basic and acidic residues" evidence="1">
    <location>
        <begin position="36"/>
        <end position="50"/>
    </location>
</feature>
<evidence type="ECO:0000256" key="1">
    <source>
        <dbReference type="SAM" id="MobiDB-lite"/>
    </source>
</evidence>
<sequence length="106" mass="12484">MKRKEAQNEEKMTFGLTRVHPRTYLVKEVCLSRKNSAGEKERSDLLRETRAQMSEGSDGFRGGGYYPNEKDEKKIFAVKIHRLLSHPQLSEIHRHFSQKTKVTRYF</sequence>
<organism evidence="2 3">
    <name type="scientific">Methanorbis rubei</name>
    <dbReference type="NCBI Taxonomy" id="3028300"/>
    <lineage>
        <taxon>Archaea</taxon>
        <taxon>Methanobacteriati</taxon>
        <taxon>Methanobacteriota</taxon>
        <taxon>Stenosarchaea group</taxon>
        <taxon>Methanomicrobia</taxon>
        <taxon>Methanomicrobiales</taxon>
        <taxon>Methanocorpusculaceae</taxon>
        <taxon>Methanorbis</taxon>
    </lineage>
</organism>
<protein>
    <submittedName>
        <fullName evidence="2">Uncharacterized protein</fullName>
    </submittedName>
</protein>
<reference evidence="2 3" key="1">
    <citation type="submission" date="2023-06" db="EMBL/GenBank/DDBJ databases">
        <title>Genome sequence of Methancorpusculaceae sp. Cs1.</title>
        <authorList>
            <person name="Protasov E."/>
            <person name="Platt K."/>
            <person name="Poehlein A."/>
            <person name="Daniel R."/>
            <person name="Brune A."/>
        </authorList>
    </citation>
    <scope>NUCLEOTIDE SEQUENCE [LARGE SCALE GENOMIC DNA]</scope>
    <source>
        <strain evidence="2 3">Cs1</strain>
    </source>
</reference>
<proteinExistence type="predicted"/>
<dbReference type="Proteomes" id="UP001283212">
    <property type="component" value="Unassembled WGS sequence"/>
</dbReference>
<accession>A0AAE4MIH3</accession>
<dbReference type="EMBL" id="JAWDKB010000005">
    <property type="protein sequence ID" value="MDV0444058.1"/>
    <property type="molecule type" value="Genomic_DNA"/>
</dbReference>
<keyword evidence="3" id="KW-1185">Reference proteome</keyword>
<gene>
    <name evidence="2" type="ORF">McpCs1_14490</name>
</gene>
<dbReference type="AlphaFoldDB" id="A0AAE4MIH3"/>
<name>A0AAE4MIH3_9EURY</name>
<dbReference type="RefSeq" id="WP_338096561.1">
    <property type="nucleotide sequence ID" value="NZ_JAWDKB010000005.1"/>
</dbReference>
<evidence type="ECO:0000313" key="3">
    <source>
        <dbReference type="Proteomes" id="UP001283212"/>
    </source>
</evidence>
<feature type="region of interest" description="Disordered" evidence="1">
    <location>
        <begin position="35"/>
        <end position="66"/>
    </location>
</feature>
<evidence type="ECO:0000313" key="2">
    <source>
        <dbReference type="EMBL" id="MDV0444058.1"/>
    </source>
</evidence>